<accession>T0MM28</accession>
<protein>
    <submittedName>
        <fullName evidence="1">Uncharacterized protein</fullName>
    </submittedName>
</protein>
<evidence type="ECO:0000313" key="2">
    <source>
        <dbReference type="Proteomes" id="UP000053780"/>
    </source>
</evidence>
<dbReference type="VEuPathDB" id="MicrosporidiaDB:NAPIS_ORF00360"/>
<name>T0MM28_9MICR</name>
<keyword evidence="2" id="KW-1185">Reference proteome</keyword>
<proteinExistence type="predicted"/>
<evidence type="ECO:0000313" key="1">
    <source>
        <dbReference type="EMBL" id="EQB62065.1"/>
    </source>
</evidence>
<dbReference type="AlphaFoldDB" id="T0MM28"/>
<dbReference type="EMBL" id="KE647031">
    <property type="protein sequence ID" value="EQB62065.1"/>
    <property type="molecule type" value="Genomic_DNA"/>
</dbReference>
<organism evidence="1 2">
    <name type="scientific">Vairimorpha apis BRL 01</name>
    <dbReference type="NCBI Taxonomy" id="1037528"/>
    <lineage>
        <taxon>Eukaryota</taxon>
        <taxon>Fungi</taxon>
        <taxon>Fungi incertae sedis</taxon>
        <taxon>Microsporidia</taxon>
        <taxon>Nosematidae</taxon>
        <taxon>Vairimorpha</taxon>
    </lineage>
</organism>
<reference evidence="1 2" key="1">
    <citation type="journal article" date="2013" name="BMC Genomics">
        <title>Genome sequencing and comparative genomics of honey bee microsporidia, Nosema apis reveal novel insights into host-parasite interactions.</title>
        <authorList>
            <person name="Chen Yp."/>
            <person name="Pettis J.S."/>
            <person name="Zhao Y."/>
            <person name="Liu X."/>
            <person name="Tallon L.J."/>
            <person name="Sadzewicz L.D."/>
            <person name="Li R."/>
            <person name="Zheng H."/>
            <person name="Huang S."/>
            <person name="Zhang X."/>
            <person name="Hamilton M.C."/>
            <person name="Pernal S.F."/>
            <person name="Melathopoulos A.P."/>
            <person name="Yan X."/>
            <person name="Evans J.D."/>
        </authorList>
    </citation>
    <scope>NUCLEOTIDE SEQUENCE [LARGE SCALE GENOMIC DNA]</scope>
    <source>
        <strain evidence="1 2">BRL 01</strain>
    </source>
</reference>
<dbReference type="Proteomes" id="UP000053780">
    <property type="component" value="Unassembled WGS sequence"/>
</dbReference>
<dbReference type="HOGENOM" id="CLU_1129343_0_0_1"/>
<sequence>MKITDINKKTVFIPMSYEILDKYKYEFTSDFSKLVDNVNIEDSYSSEFFSEEKDVKNCDKNRECVNNKNRECINSSDKNRECVNSSDININDESINNRKYCINSIKDSINRENIYSSDNIKIFLFDIDNTLYKPTLEMTEYELTRWKKAYDYLINSTSNTITHTNIKSNNIKSNNIKSNNIKSNNIKSDNIKFNNIKSNNNIPTFTTLLNSHDMWTESFTKYFKKNTLSNRKTKRNARFWKVYTKK</sequence>
<gene>
    <name evidence="1" type="ORF">NAPIS_ORF00360</name>
</gene>